<feature type="non-terminal residue" evidence="1">
    <location>
        <position position="242"/>
    </location>
</feature>
<feature type="non-terminal residue" evidence="1">
    <location>
        <position position="1"/>
    </location>
</feature>
<dbReference type="AlphaFoldDB" id="A0A9P6NCS3"/>
<proteinExistence type="predicted"/>
<reference evidence="1" key="1">
    <citation type="submission" date="2013-11" db="EMBL/GenBank/DDBJ databases">
        <title>Genome sequence of the fusiform rust pathogen reveals effectors for host alternation and coevolution with pine.</title>
        <authorList>
            <consortium name="DOE Joint Genome Institute"/>
            <person name="Smith K."/>
            <person name="Pendleton A."/>
            <person name="Kubisiak T."/>
            <person name="Anderson C."/>
            <person name="Salamov A."/>
            <person name="Aerts A."/>
            <person name="Riley R."/>
            <person name="Clum A."/>
            <person name="Lindquist E."/>
            <person name="Ence D."/>
            <person name="Campbell M."/>
            <person name="Kronenberg Z."/>
            <person name="Feau N."/>
            <person name="Dhillon B."/>
            <person name="Hamelin R."/>
            <person name="Burleigh J."/>
            <person name="Smith J."/>
            <person name="Yandell M."/>
            <person name="Nelson C."/>
            <person name="Grigoriev I."/>
            <person name="Davis J."/>
        </authorList>
    </citation>
    <scope>NUCLEOTIDE SEQUENCE</scope>
    <source>
        <strain evidence="1">G11</strain>
    </source>
</reference>
<evidence type="ECO:0000313" key="1">
    <source>
        <dbReference type="EMBL" id="KAG0141410.1"/>
    </source>
</evidence>
<name>A0A9P6NCS3_9BASI</name>
<dbReference type="EMBL" id="MU167387">
    <property type="protein sequence ID" value="KAG0141410.1"/>
    <property type="molecule type" value="Genomic_DNA"/>
</dbReference>
<keyword evidence="2" id="KW-1185">Reference proteome</keyword>
<gene>
    <name evidence="1" type="ORF">CROQUDRAFT_21186</name>
</gene>
<comment type="caution">
    <text evidence="1">The sequence shown here is derived from an EMBL/GenBank/DDBJ whole genome shotgun (WGS) entry which is preliminary data.</text>
</comment>
<dbReference type="OrthoDB" id="2516636at2759"/>
<organism evidence="1 2">
    <name type="scientific">Cronartium quercuum f. sp. fusiforme G11</name>
    <dbReference type="NCBI Taxonomy" id="708437"/>
    <lineage>
        <taxon>Eukaryota</taxon>
        <taxon>Fungi</taxon>
        <taxon>Dikarya</taxon>
        <taxon>Basidiomycota</taxon>
        <taxon>Pucciniomycotina</taxon>
        <taxon>Pucciniomycetes</taxon>
        <taxon>Pucciniales</taxon>
        <taxon>Coleosporiaceae</taxon>
        <taxon>Cronartium</taxon>
    </lineage>
</organism>
<protein>
    <submittedName>
        <fullName evidence="1">Uncharacterized protein</fullName>
    </submittedName>
</protein>
<accession>A0A9P6NCS3</accession>
<sequence>LRGNEIPYLNGMAQDCYTVIGWLGRLEVLFSAKGVVEDAERIKAAGVGITDLQWGEWYRMTHQELQKLTWADFCDHVKDQFLLPNWESEVLCDIRTLKMGDRESFEKFSYWVLRLQSVVKHKLGDEQLAVHIMAGLPRALELDIRDTGIMDADPLQLTTTQSTSLATRNMGQASQVPRIPLPAMSETERRNFNIWHFKCYFAEQGLCHWCKTKCGAEPTKCQKPRSSVIIRCPWEYKPPPMP</sequence>
<dbReference type="Proteomes" id="UP000886653">
    <property type="component" value="Unassembled WGS sequence"/>
</dbReference>
<evidence type="ECO:0000313" key="2">
    <source>
        <dbReference type="Proteomes" id="UP000886653"/>
    </source>
</evidence>